<name>A0A1H2UXC2_ACIFE</name>
<dbReference type="InterPro" id="IPR041802">
    <property type="entry name" value="MPP_YfcE"/>
</dbReference>
<dbReference type="Pfam" id="PF12850">
    <property type="entry name" value="Metallophos_2"/>
    <property type="match status" value="1"/>
</dbReference>
<dbReference type="RefSeq" id="WP_012938074.1">
    <property type="nucleotide sequence ID" value="NZ_CAMEFB010000032.1"/>
</dbReference>
<evidence type="ECO:0000313" key="5">
    <source>
        <dbReference type="Proteomes" id="UP000182379"/>
    </source>
</evidence>
<evidence type="ECO:0000313" key="4">
    <source>
        <dbReference type="EMBL" id="SDW60723.1"/>
    </source>
</evidence>
<dbReference type="Gene3D" id="3.60.21.10">
    <property type="match status" value="1"/>
</dbReference>
<dbReference type="SUPFAM" id="SSF56300">
    <property type="entry name" value="Metallo-dependent phosphatases"/>
    <property type="match status" value="1"/>
</dbReference>
<dbReference type="InterPro" id="IPR029052">
    <property type="entry name" value="Metallo-depent_PP-like"/>
</dbReference>
<comment type="similarity">
    <text evidence="1 2">Belongs to the metallophosphoesterase superfamily. YfcE family.</text>
</comment>
<accession>A0A1H2UXC2</accession>
<comment type="caution">
    <text evidence="4">The sequence shown here is derived from an EMBL/GenBank/DDBJ whole genome shotgun (WGS) entry which is preliminary data.</text>
</comment>
<dbReference type="InterPro" id="IPR000979">
    <property type="entry name" value="Phosphodiesterase_MJ0936/Vps29"/>
</dbReference>
<dbReference type="CDD" id="cd00841">
    <property type="entry name" value="MPP_YfcE"/>
    <property type="match status" value="1"/>
</dbReference>
<evidence type="ECO:0000256" key="1">
    <source>
        <dbReference type="ARBA" id="ARBA00008950"/>
    </source>
</evidence>
<dbReference type="EC" id="3.1.4.-" evidence="2"/>
<dbReference type="Proteomes" id="UP000182379">
    <property type="component" value="Unassembled WGS sequence"/>
</dbReference>
<dbReference type="AlphaFoldDB" id="A0A1H2UXC2"/>
<protein>
    <recommendedName>
        <fullName evidence="2">Phosphoesterase</fullName>
        <ecNumber evidence="2">3.1.4.-</ecNumber>
    </recommendedName>
</protein>
<dbReference type="PANTHER" id="PTHR11124">
    <property type="entry name" value="VACUOLAR SORTING PROTEIN VPS29"/>
    <property type="match status" value="1"/>
</dbReference>
<organism evidence="4 5">
    <name type="scientific">Acidaminococcus fermentans</name>
    <dbReference type="NCBI Taxonomy" id="905"/>
    <lineage>
        <taxon>Bacteria</taxon>
        <taxon>Bacillati</taxon>
        <taxon>Bacillota</taxon>
        <taxon>Negativicutes</taxon>
        <taxon>Acidaminococcales</taxon>
        <taxon>Acidaminococcaceae</taxon>
        <taxon>Acidaminococcus</taxon>
    </lineage>
</organism>
<dbReference type="GO" id="GO:0016787">
    <property type="term" value="F:hydrolase activity"/>
    <property type="evidence" value="ECO:0007669"/>
    <property type="project" value="UniProtKB-UniRule"/>
</dbReference>
<evidence type="ECO:0000256" key="2">
    <source>
        <dbReference type="RuleBase" id="RU362039"/>
    </source>
</evidence>
<dbReference type="OMA" id="ICFGHSH"/>
<sequence length="160" mass="17852">MRIGVVSDTHGDFQALEQVLDQAGEVDLWLHAGDYSQDAPYIEEITGIPVYAVCGNCDSYEDRAPAELVTKQLGFTLAMTHGHRYVRYNDWSRLLYWGEEKQADVVVFGHIHVPVNREADGILLINPGSPSRPRNGVPSFGILTLEAGKKPVFEVQELKE</sequence>
<dbReference type="NCBIfam" id="TIGR00040">
    <property type="entry name" value="yfcE"/>
    <property type="match status" value="1"/>
</dbReference>
<evidence type="ECO:0000259" key="3">
    <source>
        <dbReference type="Pfam" id="PF12850"/>
    </source>
</evidence>
<proteinExistence type="inferred from homology"/>
<keyword evidence="2" id="KW-0479">Metal-binding</keyword>
<reference evidence="4 5" key="1">
    <citation type="submission" date="2016-10" db="EMBL/GenBank/DDBJ databases">
        <authorList>
            <person name="Varghese N."/>
            <person name="Submissions S."/>
        </authorList>
    </citation>
    <scope>NUCLEOTIDE SEQUENCE [LARGE SCALE GENOMIC DNA]</scope>
    <source>
        <strain evidence="4 5">WCC6</strain>
    </source>
</reference>
<dbReference type="InterPro" id="IPR024654">
    <property type="entry name" value="Calcineurin-like_PHP_lpxH"/>
</dbReference>
<gene>
    <name evidence="4" type="ORF">SAMN05216495_10366</name>
</gene>
<dbReference type="GO" id="GO:0046872">
    <property type="term" value="F:metal ion binding"/>
    <property type="evidence" value="ECO:0007669"/>
    <property type="project" value="UniProtKB-KW"/>
</dbReference>
<comment type="cofactor">
    <cofactor evidence="2">
        <name>a divalent metal cation</name>
        <dbReference type="ChEBI" id="CHEBI:60240"/>
    </cofactor>
</comment>
<dbReference type="EMBL" id="FNOP01000003">
    <property type="protein sequence ID" value="SDW60723.1"/>
    <property type="molecule type" value="Genomic_DNA"/>
</dbReference>
<feature type="domain" description="Calcineurin-like phosphoesterase" evidence="3">
    <location>
        <begin position="1"/>
        <end position="147"/>
    </location>
</feature>